<organism evidence="3">
    <name type="scientific">hydrothermal vent metagenome</name>
    <dbReference type="NCBI Taxonomy" id="652676"/>
    <lineage>
        <taxon>unclassified sequences</taxon>
        <taxon>metagenomes</taxon>
        <taxon>ecological metagenomes</taxon>
    </lineage>
</organism>
<dbReference type="Gene3D" id="1.10.4190.10">
    <property type="entry name" value="Urease accessory protein UreF"/>
    <property type="match status" value="1"/>
</dbReference>
<dbReference type="PANTHER" id="PTHR33620:SF1">
    <property type="entry name" value="UREASE ACCESSORY PROTEIN F"/>
    <property type="match status" value="1"/>
</dbReference>
<dbReference type="Pfam" id="PF01730">
    <property type="entry name" value="UreF"/>
    <property type="match status" value="1"/>
</dbReference>
<keyword evidence="1" id="KW-0996">Nickel insertion</keyword>
<evidence type="ECO:0000313" key="3">
    <source>
        <dbReference type="EMBL" id="VAW19964.1"/>
    </source>
</evidence>
<dbReference type="GO" id="GO:0016151">
    <property type="term" value="F:nickel cation binding"/>
    <property type="evidence" value="ECO:0007669"/>
    <property type="project" value="InterPro"/>
</dbReference>
<dbReference type="InterPro" id="IPR038277">
    <property type="entry name" value="UreF_sf"/>
</dbReference>
<dbReference type="EMBL" id="UOEQ01000246">
    <property type="protein sequence ID" value="VAW19964.1"/>
    <property type="molecule type" value="Genomic_DNA"/>
</dbReference>
<reference evidence="3" key="1">
    <citation type="submission" date="2018-06" db="EMBL/GenBank/DDBJ databases">
        <authorList>
            <person name="Zhirakovskaya E."/>
        </authorList>
    </citation>
    <scope>NUCLEOTIDE SEQUENCE</scope>
</reference>
<keyword evidence="2" id="KW-0143">Chaperone</keyword>
<name>A0A3B0UI37_9ZZZZ</name>
<protein>
    <submittedName>
        <fullName evidence="3">Urease accessory protein UreF</fullName>
    </submittedName>
</protein>
<proteinExistence type="predicted"/>
<dbReference type="InterPro" id="IPR002639">
    <property type="entry name" value="UreF"/>
</dbReference>
<accession>A0A3B0UI37</accession>
<evidence type="ECO:0000256" key="1">
    <source>
        <dbReference type="ARBA" id="ARBA00022988"/>
    </source>
</evidence>
<dbReference type="AlphaFoldDB" id="A0A3B0UI37"/>
<feature type="non-terminal residue" evidence="3">
    <location>
        <position position="149"/>
    </location>
</feature>
<dbReference type="PANTHER" id="PTHR33620">
    <property type="entry name" value="UREASE ACCESSORY PROTEIN F"/>
    <property type="match status" value="1"/>
</dbReference>
<evidence type="ECO:0000256" key="2">
    <source>
        <dbReference type="ARBA" id="ARBA00023186"/>
    </source>
</evidence>
<gene>
    <name evidence="3" type="ORF">MNBD_ALPHA11-38</name>
</gene>
<sequence>MVRGGCWLIPTDKVQTQTVPLSDMRQLQLLTQWLSPAFPIGAFSYSHGLEWAVKTGDVMDGPSLKTWIFANIIHGAGRNDAIFMAHAYRADRNAQLHEIDQLANAFAPSKERLAESTSMGKAFAKTIFDVWGNKIEASSFSVVLGVAVK</sequence>